<organism evidence="3 4">
    <name type="scientific">Thomasclavelia ramosa</name>
    <dbReference type="NCBI Taxonomy" id="1547"/>
    <lineage>
        <taxon>Bacteria</taxon>
        <taxon>Bacillati</taxon>
        <taxon>Bacillota</taxon>
        <taxon>Erysipelotrichia</taxon>
        <taxon>Erysipelotrichales</taxon>
        <taxon>Coprobacillaceae</taxon>
        <taxon>Thomasclavelia</taxon>
    </lineage>
</organism>
<dbReference type="EMBL" id="QUSL01000018">
    <property type="protein sequence ID" value="RGD84311.1"/>
    <property type="molecule type" value="Genomic_DNA"/>
</dbReference>
<feature type="domain" description="DUF1648" evidence="2">
    <location>
        <begin position="22"/>
        <end position="67"/>
    </location>
</feature>
<evidence type="ECO:0000259" key="2">
    <source>
        <dbReference type="Pfam" id="PF07853"/>
    </source>
</evidence>
<dbReference type="RefSeq" id="WP_117581767.1">
    <property type="nucleotide sequence ID" value="NZ_QUSL01000018.1"/>
</dbReference>
<protein>
    <submittedName>
        <fullName evidence="3">DUF1648 domain-containing protein</fullName>
    </submittedName>
</protein>
<name>A0A3E3EBR7_9FIRM</name>
<gene>
    <name evidence="3" type="ORF">DXB93_11515</name>
</gene>
<keyword evidence="1" id="KW-1133">Transmembrane helix</keyword>
<sequence>MDEIKVPSTRYHKIVNLLCIIMLTGTLVFLVTNWTMIPDQIPGHYDSAGVINRWTSKSGLWIVYFVGIIMFAGLSVIEHFPKTWNTGVTITKENQKHVYQLIKGMIVTLKLCITTIFMFLTLYTTLMINLPKWFTPLFLIITFGSMIVYGIMIYRAR</sequence>
<evidence type="ECO:0000256" key="1">
    <source>
        <dbReference type="SAM" id="Phobius"/>
    </source>
</evidence>
<dbReference type="AlphaFoldDB" id="A0A3E3EBR7"/>
<dbReference type="InterPro" id="IPR012867">
    <property type="entry name" value="DUF1648"/>
</dbReference>
<dbReference type="Pfam" id="PF07853">
    <property type="entry name" value="DUF1648"/>
    <property type="match status" value="1"/>
</dbReference>
<feature type="transmembrane region" description="Helical" evidence="1">
    <location>
        <begin position="61"/>
        <end position="80"/>
    </location>
</feature>
<keyword evidence="1" id="KW-0472">Membrane</keyword>
<proteinExistence type="predicted"/>
<evidence type="ECO:0000313" key="3">
    <source>
        <dbReference type="EMBL" id="RGD84311.1"/>
    </source>
</evidence>
<reference evidence="3 4" key="1">
    <citation type="submission" date="2018-08" db="EMBL/GenBank/DDBJ databases">
        <title>A genome reference for cultivated species of the human gut microbiota.</title>
        <authorList>
            <person name="Zou Y."/>
            <person name="Xue W."/>
            <person name="Luo G."/>
        </authorList>
    </citation>
    <scope>NUCLEOTIDE SEQUENCE [LARGE SCALE GENOMIC DNA]</scope>
    <source>
        <strain evidence="3 4">OM06-4</strain>
    </source>
</reference>
<keyword evidence="1" id="KW-0812">Transmembrane</keyword>
<feature type="transmembrane region" description="Helical" evidence="1">
    <location>
        <begin position="14"/>
        <end position="37"/>
    </location>
</feature>
<feature type="transmembrane region" description="Helical" evidence="1">
    <location>
        <begin position="101"/>
        <end position="121"/>
    </location>
</feature>
<dbReference type="Proteomes" id="UP000261032">
    <property type="component" value="Unassembled WGS sequence"/>
</dbReference>
<accession>A0A3E3EBR7</accession>
<feature type="transmembrane region" description="Helical" evidence="1">
    <location>
        <begin position="133"/>
        <end position="154"/>
    </location>
</feature>
<evidence type="ECO:0000313" key="4">
    <source>
        <dbReference type="Proteomes" id="UP000261032"/>
    </source>
</evidence>
<comment type="caution">
    <text evidence="3">The sequence shown here is derived from an EMBL/GenBank/DDBJ whole genome shotgun (WGS) entry which is preliminary data.</text>
</comment>